<dbReference type="CDD" id="cd08566">
    <property type="entry name" value="GDPD_AtGDE_like"/>
    <property type="match status" value="1"/>
</dbReference>
<dbReference type="GO" id="GO:0070291">
    <property type="term" value="P:N-acylethanolamine metabolic process"/>
    <property type="evidence" value="ECO:0007669"/>
    <property type="project" value="TreeGrafter"/>
</dbReference>
<dbReference type="AlphaFoldDB" id="A0A7X0ISI7"/>
<dbReference type="GO" id="GO:0005886">
    <property type="term" value="C:plasma membrane"/>
    <property type="evidence" value="ECO:0007669"/>
    <property type="project" value="TreeGrafter"/>
</dbReference>
<dbReference type="GO" id="GO:0008889">
    <property type="term" value="F:glycerophosphodiester phosphodiesterase activity"/>
    <property type="evidence" value="ECO:0007669"/>
    <property type="project" value="UniProtKB-EC"/>
</dbReference>
<dbReference type="InterPro" id="IPR030395">
    <property type="entry name" value="GP_PDE_dom"/>
</dbReference>
<dbReference type="Proteomes" id="UP000565576">
    <property type="component" value="Unassembled WGS sequence"/>
</dbReference>
<keyword evidence="2" id="KW-0378">Hydrolase</keyword>
<evidence type="ECO:0000259" key="1">
    <source>
        <dbReference type="PROSITE" id="PS51704"/>
    </source>
</evidence>
<dbReference type="GO" id="GO:0006644">
    <property type="term" value="P:phospholipid metabolic process"/>
    <property type="evidence" value="ECO:0007669"/>
    <property type="project" value="TreeGrafter"/>
</dbReference>
<name>A0A7X0ISI7_9HYPH</name>
<sequence>MNYIDYIADPARDCAIIVHRGLWHAAPENSLLSIERAISAGYDVVEIDIRRSSDGELVLLHDDTLKRMAGLDKQPEALTRQQLCSLPLRDRDGGEGNPMTAETLPSLKEVFDLTRDRIFLHLDVKHRDLIPEVIACARAMGVDQQVDFWGNLKTKEDLAWIRANVSSQAVPFMAKTRLEAPDADSQLDLLLQLNPFLCEIYFDRLEQVAERRVLFKQAGIALWVNTLDAVSCAGFTDSAALQDPQAVWGRLIDAGISAIQTDEPAALRAHLDNRRPSARGRLS</sequence>
<dbReference type="SUPFAM" id="SSF51695">
    <property type="entry name" value="PLC-like phosphodiesterases"/>
    <property type="match status" value="1"/>
</dbReference>
<dbReference type="PANTHER" id="PTHR46320">
    <property type="entry name" value="GLYCEROPHOSPHODIESTER PHOSPHODIESTERASE 1"/>
    <property type="match status" value="1"/>
</dbReference>
<proteinExistence type="predicted"/>
<dbReference type="EMBL" id="JACHBG010000006">
    <property type="protein sequence ID" value="MBB6486029.1"/>
    <property type="molecule type" value="Genomic_DNA"/>
</dbReference>
<gene>
    <name evidence="2" type="ORF">GGD46_003323</name>
</gene>
<evidence type="ECO:0000313" key="2">
    <source>
        <dbReference type="EMBL" id="MBB6486029.1"/>
    </source>
</evidence>
<dbReference type="Gene3D" id="3.20.20.190">
    <property type="entry name" value="Phosphatidylinositol (PI) phosphodiesterase"/>
    <property type="match status" value="1"/>
</dbReference>
<reference evidence="2 3" key="1">
    <citation type="submission" date="2020-08" db="EMBL/GenBank/DDBJ databases">
        <title>Genomic Encyclopedia of Type Strains, Phase IV (KMG-V): Genome sequencing to study the core and pangenomes of soil and plant-associated prokaryotes.</title>
        <authorList>
            <person name="Whitman W."/>
        </authorList>
    </citation>
    <scope>NUCLEOTIDE SEQUENCE [LARGE SCALE GENOMIC DNA]</scope>
    <source>
        <strain evidence="2 3">SEMIA 4060</strain>
    </source>
</reference>
<dbReference type="GO" id="GO:0006580">
    <property type="term" value="P:ethanolamine metabolic process"/>
    <property type="evidence" value="ECO:0007669"/>
    <property type="project" value="TreeGrafter"/>
</dbReference>
<evidence type="ECO:0000313" key="3">
    <source>
        <dbReference type="Proteomes" id="UP000565576"/>
    </source>
</evidence>
<accession>A0A7X0ISI7</accession>
<dbReference type="EC" id="3.1.4.46" evidence="2"/>
<comment type="caution">
    <text evidence="2">The sequence shown here is derived from an EMBL/GenBank/DDBJ whole genome shotgun (WGS) entry which is preliminary data.</text>
</comment>
<dbReference type="RefSeq" id="WP_184705588.1">
    <property type="nucleotide sequence ID" value="NZ_JACHBG010000006.1"/>
</dbReference>
<organism evidence="2 3">
    <name type="scientific">Rhizobium lusitanum</name>
    <dbReference type="NCBI Taxonomy" id="293958"/>
    <lineage>
        <taxon>Bacteria</taxon>
        <taxon>Pseudomonadati</taxon>
        <taxon>Pseudomonadota</taxon>
        <taxon>Alphaproteobacteria</taxon>
        <taxon>Hyphomicrobiales</taxon>
        <taxon>Rhizobiaceae</taxon>
        <taxon>Rhizobium/Agrobacterium group</taxon>
        <taxon>Rhizobium</taxon>
    </lineage>
</organism>
<feature type="domain" description="GP-PDE" evidence="1">
    <location>
        <begin position="14"/>
        <end position="271"/>
    </location>
</feature>
<protein>
    <submittedName>
        <fullName evidence="2">Glycerophosphoryl diester phosphodiesterase</fullName>
        <ecNumber evidence="2">3.1.4.46</ecNumber>
    </submittedName>
</protein>
<dbReference type="InterPro" id="IPR017946">
    <property type="entry name" value="PLC-like_Pdiesterase_TIM-brl"/>
</dbReference>
<dbReference type="InterPro" id="IPR032160">
    <property type="entry name" value="DUF4996"/>
</dbReference>
<dbReference type="PANTHER" id="PTHR46320:SF1">
    <property type="entry name" value="GLYCEROPHOSPHODIESTER PHOSPHODIESTERASE 1"/>
    <property type="match status" value="1"/>
</dbReference>
<dbReference type="PROSITE" id="PS51704">
    <property type="entry name" value="GP_PDE"/>
    <property type="match status" value="1"/>
</dbReference>
<dbReference type="Pfam" id="PF16387">
    <property type="entry name" value="DUF4996"/>
    <property type="match status" value="1"/>
</dbReference>